<feature type="region of interest" description="Disordered" evidence="1">
    <location>
        <begin position="395"/>
        <end position="427"/>
    </location>
</feature>
<sequence>MEVIGQVIIYIMMAFVLIGAVAAVIDDERGLGREFKEGIYSIGVIFLPVAGIMVFMPYLTAFVTQFLGPIYAWFHADPSLAATTIIAGDMGGYQLASETAGSHGAWMMAFATSLTAGATILYSIPVGLAMLDKRDHKYMALGFMAGLLTIPVAVFVTTLMLQVTGTPLRTEVSTDAASTQPFGLPWSEIFLNLIPLAIVVTALAVGLKFFTGFMVRVFIVFGRIVDGVIKIGLAVSIVEYFTGFFSGLLGGWGLHPFIADAENQFRALEIAGYVGIMLAGAFPLVYAIKTWLAKPLSAAGARFGFTEEGAAGVVAGAVNIQAMFRLIKTMPPRDKVLCTAFSVCAAFSFGDHLAFIANFQPNMVFPFIVGKVSAGIIAMLLAVWLSLPQTRKLEAEDRTNGTIRPDEYSAPAFRRQPDNQDSESALV</sequence>
<dbReference type="PANTHER" id="PTHR40089:SF1">
    <property type="entry name" value="ETHANOLAMINE PERMEASE EUTH-RELATED"/>
    <property type="match status" value="1"/>
</dbReference>
<keyword evidence="2" id="KW-1133">Transmembrane helix</keyword>
<dbReference type="Pfam" id="PF04346">
    <property type="entry name" value="EutH"/>
    <property type="match status" value="1"/>
</dbReference>
<comment type="caution">
    <text evidence="3">The sequence shown here is derived from an EMBL/GenBank/DDBJ whole genome shotgun (WGS) entry which is preliminary data.</text>
</comment>
<keyword evidence="4" id="KW-1185">Reference proteome</keyword>
<dbReference type="Proteomes" id="UP001500752">
    <property type="component" value="Unassembled WGS sequence"/>
</dbReference>
<dbReference type="EMBL" id="BAABEO010000035">
    <property type="protein sequence ID" value="GAA3704062.1"/>
    <property type="molecule type" value="Genomic_DNA"/>
</dbReference>
<name>A0ABP7DDF6_9MICC</name>
<feature type="transmembrane region" description="Helical" evidence="2">
    <location>
        <begin position="270"/>
        <end position="288"/>
    </location>
</feature>
<dbReference type="PIRSF" id="PIRSF019466">
    <property type="entry name" value="EutH"/>
    <property type="match status" value="1"/>
</dbReference>
<feature type="transmembrane region" description="Helical" evidence="2">
    <location>
        <begin position="336"/>
        <end position="357"/>
    </location>
</feature>
<reference evidence="4" key="1">
    <citation type="journal article" date="2019" name="Int. J. Syst. Evol. Microbiol.">
        <title>The Global Catalogue of Microorganisms (GCM) 10K type strain sequencing project: providing services to taxonomists for standard genome sequencing and annotation.</title>
        <authorList>
            <consortium name="The Broad Institute Genomics Platform"/>
            <consortium name="The Broad Institute Genome Sequencing Center for Infectious Disease"/>
            <person name="Wu L."/>
            <person name="Ma J."/>
        </authorList>
    </citation>
    <scope>NUCLEOTIDE SEQUENCE [LARGE SCALE GENOMIC DNA]</scope>
    <source>
        <strain evidence="4">JCM 30742</strain>
    </source>
</reference>
<feature type="transmembrane region" description="Helical" evidence="2">
    <location>
        <begin position="6"/>
        <end position="26"/>
    </location>
</feature>
<gene>
    <name evidence="3" type="primary">eutH</name>
    <name evidence="3" type="ORF">GCM10023081_45520</name>
</gene>
<feature type="transmembrane region" description="Helical" evidence="2">
    <location>
        <begin position="105"/>
        <end position="131"/>
    </location>
</feature>
<keyword evidence="2" id="KW-0472">Membrane</keyword>
<accession>A0ABP7DDF6</accession>
<feature type="transmembrane region" description="Helical" evidence="2">
    <location>
        <begin position="189"/>
        <end position="210"/>
    </location>
</feature>
<keyword evidence="2" id="KW-0812">Transmembrane</keyword>
<proteinExistence type="predicted"/>
<feature type="compositionally biased region" description="Basic and acidic residues" evidence="1">
    <location>
        <begin position="395"/>
        <end position="407"/>
    </location>
</feature>
<feature type="transmembrane region" description="Helical" evidence="2">
    <location>
        <begin position="138"/>
        <end position="161"/>
    </location>
</feature>
<feature type="transmembrane region" description="Helical" evidence="2">
    <location>
        <begin position="231"/>
        <end position="250"/>
    </location>
</feature>
<dbReference type="InterPro" id="IPR007441">
    <property type="entry name" value="EutH"/>
</dbReference>
<dbReference type="RefSeq" id="WP_345154607.1">
    <property type="nucleotide sequence ID" value="NZ_BAABEO010000035.1"/>
</dbReference>
<feature type="transmembrane region" description="Helical" evidence="2">
    <location>
        <begin position="363"/>
        <end position="385"/>
    </location>
</feature>
<protein>
    <submittedName>
        <fullName evidence="3">Ethanolamine utilization protein EutH</fullName>
    </submittedName>
</protein>
<feature type="transmembrane region" description="Helical" evidence="2">
    <location>
        <begin position="38"/>
        <end position="59"/>
    </location>
</feature>
<organism evidence="3 4">
    <name type="scientific">Arthrobacter ginkgonis</name>
    <dbReference type="NCBI Taxonomy" id="1630594"/>
    <lineage>
        <taxon>Bacteria</taxon>
        <taxon>Bacillati</taxon>
        <taxon>Actinomycetota</taxon>
        <taxon>Actinomycetes</taxon>
        <taxon>Micrococcales</taxon>
        <taxon>Micrococcaceae</taxon>
        <taxon>Arthrobacter</taxon>
    </lineage>
</organism>
<dbReference type="PANTHER" id="PTHR40089">
    <property type="entry name" value="ETHANOLAMINE UTILIZATION PROTEIN EUTH"/>
    <property type="match status" value="1"/>
</dbReference>
<evidence type="ECO:0000256" key="1">
    <source>
        <dbReference type="SAM" id="MobiDB-lite"/>
    </source>
</evidence>
<evidence type="ECO:0000256" key="2">
    <source>
        <dbReference type="SAM" id="Phobius"/>
    </source>
</evidence>
<evidence type="ECO:0000313" key="4">
    <source>
        <dbReference type="Proteomes" id="UP001500752"/>
    </source>
</evidence>
<evidence type="ECO:0000313" key="3">
    <source>
        <dbReference type="EMBL" id="GAA3704062.1"/>
    </source>
</evidence>